<name>A0A1A8HCI5_9TELE</name>
<feature type="non-terminal residue" evidence="1">
    <location>
        <position position="70"/>
    </location>
</feature>
<organism evidence="1">
    <name type="scientific">Nothobranchius korthausae</name>
    <dbReference type="NCBI Taxonomy" id="1143690"/>
    <lineage>
        <taxon>Eukaryota</taxon>
        <taxon>Metazoa</taxon>
        <taxon>Chordata</taxon>
        <taxon>Craniata</taxon>
        <taxon>Vertebrata</taxon>
        <taxon>Euteleostomi</taxon>
        <taxon>Actinopterygii</taxon>
        <taxon>Neopterygii</taxon>
        <taxon>Teleostei</taxon>
        <taxon>Neoteleostei</taxon>
        <taxon>Acanthomorphata</taxon>
        <taxon>Ovalentaria</taxon>
        <taxon>Atherinomorphae</taxon>
        <taxon>Cyprinodontiformes</taxon>
        <taxon>Nothobranchiidae</taxon>
        <taxon>Nothobranchius</taxon>
    </lineage>
</organism>
<reference evidence="1" key="2">
    <citation type="submission" date="2016-06" db="EMBL/GenBank/DDBJ databases">
        <title>The genome of a short-lived fish provides insights into sex chromosome evolution and the genetic control of aging.</title>
        <authorList>
            <person name="Reichwald K."/>
            <person name="Felder M."/>
            <person name="Petzold A."/>
            <person name="Koch P."/>
            <person name="Groth M."/>
            <person name="Platzer M."/>
        </authorList>
    </citation>
    <scope>NUCLEOTIDE SEQUENCE</scope>
    <source>
        <tissue evidence="1">Brain</tissue>
    </source>
</reference>
<accession>A0A1A8HCI5</accession>
<proteinExistence type="predicted"/>
<sequence length="70" mass="7416">LGWCGGISPKRTSRLSTTTSWSFHCSGGLLCISTTVRRAQVSSTIPSKILLASRTTSCPSTWSSSAWPLG</sequence>
<dbReference type="EMBL" id="HAEC01012687">
    <property type="protein sequence ID" value="SBQ80904.1"/>
    <property type="molecule type" value="Transcribed_RNA"/>
</dbReference>
<reference evidence="1" key="1">
    <citation type="submission" date="2016-05" db="EMBL/GenBank/DDBJ databases">
        <authorList>
            <person name="Lavstsen T."/>
            <person name="Jespersen J.S."/>
        </authorList>
    </citation>
    <scope>NUCLEOTIDE SEQUENCE</scope>
    <source>
        <tissue evidence="1">Brain</tissue>
    </source>
</reference>
<dbReference type="AlphaFoldDB" id="A0A1A8HCI5"/>
<protein>
    <submittedName>
        <fullName evidence="1">Uncharacterized protein</fullName>
    </submittedName>
</protein>
<feature type="non-terminal residue" evidence="1">
    <location>
        <position position="1"/>
    </location>
</feature>
<evidence type="ECO:0000313" key="1">
    <source>
        <dbReference type="EMBL" id="SBQ80904.1"/>
    </source>
</evidence>
<gene>
    <name evidence="1" type="primary">Nfu_g_1_009609</name>
</gene>